<dbReference type="Proteomes" id="UP001519460">
    <property type="component" value="Unassembled WGS sequence"/>
</dbReference>
<proteinExistence type="inferred from homology"/>
<dbReference type="Pfam" id="PF21365">
    <property type="entry name" value="Glyco_hydro_31_3rd"/>
    <property type="match status" value="1"/>
</dbReference>
<dbReference type="CDD" id="cd06592">
    <property type="entry name" value="GH31_NET37"/>
    <property type="match status" value="1"/>
</dbReference>
<keyword evidence="2" id="KW-0326">Glycosidase</keyword>
<evidence type="ECO:0000313" key="8">
    <source>
        <dbReference type="Proteomes" id="UP001519460"/>
    </source>
</evidence>
<gene>
    <name evidence="7" type="ORF">BaRGS_00017135</name>
</gene>
<dbReference type="GO" id="GO:0016798">
    <property type="term" value="F:hydrolase activity, acting on glycosyl bonds"/>
    <property type="evidence" value="ECO:0007669"/>
    <property type="project" value="UniProtKB-KW"/>
</dbReference>
<organism evidence="7 8">
    <name type="scientific">Batillaria attramentaria</name>
    <dbReference type="NCBI Taxonomy" id="370345"/>
    <lineage>
        <taxon>Eukaryota</taxon>
        <taxon>Metazoa</taxon>
        <taxon>Spiralia</taxon>
        <taxon>Lophotrochozoa</taxon>
        <taxon>Mollusca</taxon>
        <taxon>Gastropoda</taxon>
        <taxon>Caenogastropoda</taxon>
        <taxon>Sorbeoconcha</taxon>
        <taxon>Cerithioidea</taxon>
        <taxon>Batillariidae</taxon>
        <taxon>Batillaria</taxon>
    </lineage>
</organism>
<reference evidence="7 8" key="1">
    <citation type="journal article" date="2023" name="Sci. Data">
        <title>Genome assembly of the Korean intertidal mud-creeper Batillaria attramentaria.</title>
        <authorList>
            <person name="Patra A.K."/>
            <person name="Ho P.T."/>
            <person name="Jun S."/>
            <person name="Lee S.J."/>
            <person name="Kim Y."/>
            <person name="Won Y.J."/>
        </authorList>
    </citation>
    <scope>NUCLEOTIDE SEQUENCE [LARGE SCALE GENOMIC DNA]</scope>
    <source>
        <strain evidence="7">Wonlab-2016</strain>
    </source>
</reference>
<dbReference type="EMBL" id="JACVVK020000112">
    <property type="protein sequence ID" value="KAK7491682.1"/>
    <property type="molecule type" value="Genomic_DNA"/>
</dbReference>
<protein>
    <submittedName>
        <fullName evidence="7">Uncharacterized protein</fullName>
    </submittedName>
</protein>
<evidence type="ECO:0000259" key="6">
    <source>
        <dbReference type="Pfam" id="PF21365"/>
    </source>
</evidence>
<evidence type="ECO:0000259" key="5">
    <source>
        <dbReference type="Pfam" id="PF01055"/>
    </source>
</evidence>
<dbReference type="Gene3D" id="3.20.20.80">
    <property type="entry name" value="Glycosidases"/>
    <property type="match status" value="1"/>
</dbReference>
<dbReference type="InterPro" id="IPR048395">
    <property type="entry name" value="Glyco_hydro_31_C"/>
</dbReference>
<keyword evidence="4" id="KW-0472">Membrane</keyword>
<feature type="compositionally biased region" description="Polar residues" evidence="3">
    <location>
        <begin position="12"/>
        <end position="22"/>
    </location>
</feature>
<feature type="domain" description="Glycosyl hydrolase family 31 C-terminal" evidence="6">
    <location>
        <begin position="655"/>
        <end position="739"/>
    </location>
</feature>
<name>A0ABD0KY21_9CAEN</name>
<evidence type="ECO:0000256" key="2">
    <source>
        <dbReference type="RuleBase" id="RU361185"/>
    </source>
</evidence>
<feature type="domain" description="Glycoside hydrolase family 31 TIM barrel" evidence="5">
    <location>
        <begin position="348"/>
        <end position="640"/>
    </location>
</feature>
<comment type="caution">
    <text evidence="7">The sequence shown here is derived from an EMBL/GenBank/DDBJ whole genome shotgun (WGS) entry which is preliminary data.</text>
</comment>
<accession>A0ABD0KY21</accession>
<dbReference type="Pfam" id="PF01055">
    <property type="entry name" value="Glyco_hydro_31_2nd"/>
    <property type="match status" value="1"/>
</dbReference>
<evidence type="ECO:0000256" key="1">
    <source>
        <dbReference type="ARBA" id="ARBA00007806"/>
    </source>
</evidence>
<sequence length="741" mass="82914">MSTKDEDADTSPLLSENSPTSSEDPEIGTTKLSIQNTQKMALPRRKLLRCAKVLAAVAILVVTIAFVKMHYSGGHQGVLGFRVFATSYKIGDNVEYNLRNRLLTFSDEAFNKILSVEILDEHVASDADLDSCEAILGVPSKEEKKGRTKDLDKYLNTVCLRWKDKAQLILRQSRTKGSDCYSVNWTAVSNQDTLENCVQLDGAYWYGGSVLDGDHWPLEDASIPMQPFTSSPLGAFTRDLGRKSYGPVLERMWINSAGFGIVVDSAVPLHVSVNADGDTLLCLRAKYGRSRYKPSSEPLSLNYSVCMDRTAKQVHRHILENFLTLPHVPPHDQLLRDPVWSTRGINMYNLTERQVFTLQTAVKAHKLPHSQFHISGNLTHTLGGLYFDWARFPHAHQMMSEIAEHGFNVSTTVFPFLEMGAADYEEGKQIGAFLTVQNKQVAGLSVSNKTVALIDFTNPEACDWFTKRLETFRKETGIRAFHFHSGEAISLSTGRETTVPLLNPSDYSTYYAKFAHSFGDGTIVSAAYQSQQFGLMVDIGARLSNWGYNLGLKSIIPSVLTLGLLGYPFLLVGPVGGVPLPDSFNRTANALTLPDRELYIRWLQLSIFLPAFEISVGPWQYDAEVETIANNLLKLRTEFIYPILQTATKEFLHTGAPIIRPLWWMASDDKTAQRIDCEFLVSNKLLVSPVLDEGARERSVYLPKVGSVKWRDESRNKVYTGGQWLHNYAVDLKDVAFFIAE</sequence>
<feature type="region of interest" description="Disordered" evidence="3">
    <location>
        <begin position="1"/>
        <end position="30"/>
    </location>
</feature>
<comment type="similarity">
    <text evidence="1 2">Belongs to the glycosyl hydrolase 31 family.</text>
</comment>
<dbReference type="SUPFAM" id="SSF51011">
    <property type="entry name" value="Glycosyl hydrolase domain"/>
    <property type="match status" value="1"/>
</dbReference>
<dbReference type="InterPro" id="IPR013780">
    <property type="entry name" value="Glyco_hydro_b"/>
</dbReference>
<feature type="transmembrane region" description="Helical" evidence="4">
    <location>
        <begin position="47"/>
        <end position="67"/>
    </location>
</feature>
<keyword evidence="8" id="KW-1185">Reference proteome</keyword>
<dbReference type="InterPro" id="IPR000322">
    <property type="entry name" value="Glyco_hydro_31_TIM"/>
</dbReference>
<dbReference type="InterPro" id="IPR017853">
    <property type="entry name" value="GH"/>
</dbReference>
<evidence type="ECO:0000313" key="7">
    <source>
        <dbReference type="EMBL" id="KAK7491682.1"/>
    </source>
</evidence>
<keyword evidence="2" id="KW-0378">Hydrolase</keyword>
<keyword evidence="4" id="KW-1133">Transmembrane helix</keyword>
<evidence type="ECO:0000256" key="4">
    <source>
        <dbReference type="SAM" id="Phobius"/>
    </source>
</evidence>
<dbReference type="AlphaFoldDB" id="A0ABD0KY21"/>
<dbReference type="PANTHER" id="PTHR43053:SF6">
    <property type="entry name" value="SITS-BINDING PROTEIN"/>
    <property type="match status" value="1"/>
</dbReference>
<dbReference type="PANTHER" id="PTHR43053">
    <property type="entry name" value="GLYCOSIDASE FAMILY 31"/>
    <property type="match status" value="1"/>
</dbReference>
<dbReference type="Gene3D" id="2.60.40.1180">
    <property type="entry name" value="Golgi alpha-mannosidase II"/>
    <property type="match status" value="1"/>
</dbReference>
<dbReference type="SUPFAM" id="SSF51445">
    <property type="entry name" value="(Trans)glycosidases"/>
    <property type="match status" value="1"/>
</dbReference>
<keyword evidence="4" id="KW-0812">Transmembrane</keyword>
<dbReference type="InterPro" id="IPR050985">
    <property type="entry name" value="Alpha-glycosidase_related"/>
</dbReference>
<evidence type="ECO:0000256" key="3">
    <source>
        <dbReference type="SAM" id="MobiDB-lite"/>
    </source>
</evidence>